<reference evidence="3" key="1">
    <citation type="journal article" date="2014" name="Genome Biol. Evol.">
        <title>Pangenome evidence for extensive interdomain horizontal transfer affecting lineage core and shell genes in uncultured planktonic thaumarchaeota and euryarchaeota.</title>
        <authorList>
            <person name="Deschamps P."/>
            <person name="Zivanovic Y."/>
            <person name="Moreira D."/>
            <person name="Rodriguez-Valera F."/>
            <person name="Lopez-Garcia P."/>
        </authorList>
    </citation>
    <scope>NUCLEOTIDE SEQUENCE</scope>
</reference>
<evidence type="ECO:0000256" key="1">
    <source>
        <dbReference type="ARBA" id="ARBA00023054"/>
    </source>
</evidence>
<keyword evidence="1" id="KW-0175">Coiled coil</keyword>
<accession>A0A075FUI8</accession>
<dbReference type="AlphaFoldDB" id="A0A075FUI8"/>
<dbReference type="Gene3D" id="3.40.50.300">
    <property type="entry name" value="P-loop containing nucleotide triphosphate hydrolases"/>
    <property type="match status" value="1"/>
</dbReference>
<dbReference type="SUPFAM" id="SSF52540">
    <property type="entry name" value="P-loop containing nucleoside triphosphate hydrolases"/>
    <property type="match status" value="1"/>
</dbReference>
<dbReference type="InterPro" id="IPR027417">
    <property type="entry name" value="P-loop_NTPase"/>
</dbReference>
<evidence type="ECO:0000259" key="2">
    <source>
        <dbReference type="Pfam" id="PF13476"/>
    </source>
</evidence>
<name>A0A075FUI8_9ARCH</name>
<dbReference type="EMBL" id="KF900391">
    <property type="protein sequence ID" value="AIE93312.1"/>
    <property type="molecule type" value="Genomic_DNA"/>
</dbReference>
<dbReference type="PANTHER" id="PTHR32114:SF2">
    <property type="entry name" value="ABC TRANSPORTER ABCH.3"/>
    <property type="match status" value="1"/>
</dbReference>
<protein>
    <submittedName>
        <fullName evidence="3">ATPase involved in DNA repair</fullName>
    </submittedName>
</protein>
<evidence type="ECO:0000313" key="3">
    <source>
        <dbReference type="EMBL" id="AIE93312.1"/>
    </source>
</evidence>
<proteinExistence type="predicted"/>
<feature type="domain" description="Rad50/SbcC-type AAA" evidence="2">
    <location>
        <begin position="5"/>
        <end position="75"/>
    </location>
</feature>
<dbReference type="PANTHER" id="PTHR32114">
    <property type="entry name" value="ABC TRANSPORTER ABCH.3"/>
    <property type="match status" value="1"/>
</dbReference>
<organism evidence="3">
    <name type="scientific">uncultured marine thaumarchaeote AD1000_33_G09</name>
    <dbReference type="NCBI Taxonomy" id="1455909"/>
    <lineage>
        <taxon>Archaea</taxon>
        <taxon>Nitrososphaerota</taxon>
        <taxon>environmental samples</taxon>
    </lineage>
</organism>
<dbReference type="GO" id="GO:0016887">
    <property type="term" value="F:ATP hydrolysis activity"/>
    <property type="evidence" value="ECO:0007669"/>
    <property type="project" value="InterPro"/>
</dbReference>
<dbReference type="GO" id="GO:0006302">
    <property type="term" value="P:double-strand break repair"/>
    <property type="evidence" value="ECO:0007669"/>
    <property type="project" value="InterPro"/>
</dbReference>
<dbReference type="Pfam" id="PF13476">
    <property type="entry name" value="AAA_23"/>
    <property type="match status" value="1"/>
</dbReference>
<sequence>MIIKQLTLENIRSHKSTEIEFVEGKTLIRGDIGSGKSSIMMSIEAALFGKKLKQLIRKGKENGRIELTFEIQDENRNIKNIQ</sequence>
<dbReference type="InterPro" id="IPR038729">
    <property type="entry name" value="Rad50/SbcC_AAA"/>
</dbReference>